<keyword evidence="5" id="KW-1185">Reference proteome</keyword>
<name>A0A433R065_9FUNG</name>
<evidence type="ECO:0000256" key="3">
    <source>
        <dbReference type="PROSITE-ProRule" id="PRU00023"/>
    </source>
</evidence>
<dbReference type="SMART" id="SM00368">
    <property type="entry name" value="LRR_RI"/>
    <property type="match status" value="5"/>
</dbReference>
<evidence type="ECO:0000256" key="1">
    <source>
        <dbReference type="ARBA" id="ARBA00022737"/>
    </source>
</evidence>
<dbReference type="PANTHER" id="PTHR24198">
    <property type="entry name" value="ANKYRIN REPEAT AND PROTEIN KINASE DOMAIN-CONTAINING PROTEIN"/>
    <property type="match status" value="1"/>
</dbReference>
<dbReference type="InterPro" id="IPR002110">
    <property type="entry name" value="Ankyrin_rpt"/>
</dbReference>
<dbReference type="Gene3D" id="3.80.10.10">
    <property type="entry name" value="Ribonuclease Inhibitor"/>
    <property type="match status" value="2"/>
</dbReference>
<sequence>MSHYSSTHYKAIVNYRNGRQQTKHIIEMPSLDYFRETRGSCRAMKNSNYCIICREFTVRRKHECSEYDYDEFDPGSDNETNRLVLKLRKENWFVLDAGFIKITDDIQKSHNISRLTDMIRTEIPLHPKINELFDATRSPISSVQEIIRGFIVEFFNSRDIINIRIDEDSFKYIYFYGDLDDESLVLYAICLVLLYERGSIRDDFIHSQKYSTVKNHKHKSDINKYYDIDCLGDIKWLAVSHVNASGDCAIELIHCRYRNILKADDPVDRICFSAVNRAWNECAKSRKKYTQFCLCVGDYSFLDLCRTASALIGLGAGHYRDESLVAIDMRARDILELDRRGLFRYTVDGSYIYSNLVGSVVQTIIEHARSLNDVRIDFGSIRDRGRPVQLGNFLAVILATVDRLSRLTVNDCMLAYAIIPRLCQPSTLTHLNLRYGNHRFDIRWLSRMADHLKYNTTLRQLNLQWNCIGDDGAFAIAKSLRTNTTLTSLNLGWNRIQDRGAVELAYLISGMCQLQELNIEGNCINTVGATAISESLKTNQSLQILNLSSNNIHKDGAIALARCLVHNCTLKRLYIYGNYVGDECAIEFAKSLMYGANLHRAMRDVPQFFDLHATRQIIQNNLINNTNGHQTLLHQATRQGLADAVDVLLNVISVNSTNLYSATPLHIVAHTGALDIFNRLIQAPDADLNARDNFGATPLHVAVSMRHHGIVHRLLNIHGVRTTIKNVRCRTPLQIAIEQGDLDICRLFMNRGQIIHRVANRGTLLHIAVDAGKDHIVRELVSHMGADVNAIDMVHQRPIHHAVVRQNTLITAMLIHELGADINAKDQYGWTPLHHAAVAQRSDCTHILLQHVQIDPNVQNYKGYTPLHMSVLTGSATQQQAGNSTDRCYKQHTV</sequence>
<evidence type="ECO:0000313" key="4">
    <source>
        <dbReference type="EMBL" id="RUS35439.1"/>
    </source>
</evidence>
<dbReference type="PROSITE" id="PS50088">
    <property type="entry name" value="ANK_REPEAT"/>
    <property type="match status" value="2"/>
</dbReference>
<dbReference type="Pfam" id="PF12796">
    <property type="entry name" value="Ank_2"/>
    <property type="match status" value="2"/>
</dbReference>
<dbReference type="Gene3D" id="1.25.40.20">
    <property type="entry name" value="Ankyrin repeat-containing domain"/>
    <property type="match status" value="3"/>
</dbReference>
<dbReference type="EMBL" id="RBNJ01000088">
    <property type="protein sequence ID" value="RUS35439.1"/>
    <property type="molecule type" value="Genomic_DNA"/>
</dbReference>
<dbReference type="SUPFAM" id="SSF48403">
    <property type="entry name" value="Ankyrin repeat"/>
    <property type="match status" value="1"/>
</dbReference>
<dbReference type="InterPro" id="IPR001611">
    <property type="entry name" value="Leu-rich_rpt"/>
</dbReference>
<accession>A0A433R065</accession>
<gene>
    <name evidence="4" type="ORF">BC938DRAFT_483540</name>
</gene>
<protein>
    <submittedName>
        <fullName evidence="4">Uncharacterized protein</fullName>
    </submittedName>
</protein>
<keyword evidence="2 3" id="KW-0040">ANK repeat</keyword>
<feature type="repeat" description="ANK" evidence="3">
    <location>
        <begin position="660"/>
        <end position="693"/>
    </location>
</feature>
<evidence type="ECO:0000313" key="5">
    <source>
        <dbReference type="Proteomes" id="UP000274822"/>
    </source>
</evidence>
<dbReference type="SUPFAM" id="SSF52047">
    <property type="entry name" value="RNI-like"/>
    <property type="match status" value="1"/>
</dbReference>
<comment type="caution">
    <text evidence="4">The sequence shown here is derived from an EMBL/GenBank/DDBJ whole genome shotgun (WGS) entry which is preliminary data.</text>
</comment>
<dbReference type="SMART" id="SM00248">
    <property type="entry name" value="ANK"/>
    <property type="match status" value="7"/>
</dbReference>
<feature type="repeat" description="ANK" evidence="3">
    <location>
        <begin position="760"/>
        <end position="793"/>
    </location>
</feature>
<reference evidence="4 5" key="1">
    <citation type="journal article" date="2018" name="New Phytol.">
        <title>Phylogenomics of Endogonaceae and evolution of mycorrhizas within Mucoromycota.</title>
        <authorList>
            <person name="Chang Y."/>
            <person name="Desiro A."/>
            <person name="Na H."/>
            <person name="Sandor L."/>
            <person name="Lipzen A."/>
            <person name="Clum A."/>
            <person name="Barry K."/>
            <person name="Grigoriev I.V."/>
            <person name="Martin F.M."/>
            <person name="Stajich J.E."/>
            <person name="Smith M.E."/>
            <person name="Bonito G."/>
            <person name="Spatafora J.W."/>
        </authorList>
    </citation>
    <scope>NUCLEOTIDE SEQUENCE [LARGE SCALE GENOMIC DNA]</scope>
    <source>
        <strain evidence="4 5">AD002</strain>
    </source>
</reference>
<dbReference type="AlphaFoldDB" id="A0A433R065"/>
<dbReference type="Pfam" id="PF13516">
    <property type="entry name" value="LRR_6"/>
    <property type="match status" value="4"/>
</dbReference>
<evidence type="ECO:0000256" key="2">
    <source>
        <dbReference type="ARBA" id="ARBA00023043"/>
    </source>
</evidence>
<keyword evidence="1" id="KW-0677">Repeat</keyword>
<dbReference type="Proteomes" id="UP000274822">
    <property type="component" value="Unassembled WGS sequence"/>
</dbReference>
<dbReference type="Pfam" id="PF00023">
    <property type="entry name" value="Ank"/>
    <property type="match status" value="1"/>
</dbReference>
<dbReference type="InterPro" id="IPR036770">
    <property type="entry name" value="Ankyrin_rpt-contain_sf"/>
</dbReference>
<organism evidence="4 5">
    <name type="scientific">Jimgerdemannia flammicorona</name>
    <dbReference type="NCBI Taxonomy" id="994334"/>
    <lineage>
        <taxon>Eukaryota</taxon>
        <taxon>Fungi</taxon>
        <taxon>Fungi incertae sedis</taxon>
        <taxon>Mucoromycota</taxon>
        <taxon>Mucoromycotina</taxon>
        <taxon>Endogonomycetes</taxon>
        <taxon>Endogonales</taxon>
        <taxon>Endogonaceae</taxon>
        <taxon>Jimgerdemannia</taxon>
    </lineage>
</organism>
<proteinExistence type="predicted"/>
<dbReference type="InterPro" id="IPR032675">
    <property type="entry name" value="LRR_dom_sf"/>
</dbReference>
<dbReference type="PANTHER" id="PTHR24198:SF165">
    <property type="entry name" value="ANKYRIN REPEAT-CONTAINING PROTEIN-RELATED"/>
    <property type="match status" value="1"/>
</dbReference>